<name>A0A852WQQ5_9MICO</name>
<dbReference type="PANTHER" id="PTHR13627:SF31">
    <property type="entry name" value="RIBITOL 5-PHOSPHATE TRANSFERASE FKRP"/>
    <property type="match status" value="1"/>
</dbReference>
<dbReference type="Gene3D" id="3.40.50.150">
    <property type="entry name" value="Vaccinia Virus protein VP39"/>
    <property type="match status" value="1"/>
</dbReference>
<dbReference type="GO" id="GO:0032259">
    <property type="term" value="P:methylation"/>
    <property type="evidence" value="ECO:0007669"/>
    <property type="project" value="UniProtKB-KW"/>
</dbReference>
<dbReference type="EMBL" id="JACCFI010000001">
    <property type="protein sequence ID" value="NYG20512.1"/>
    <property type="molecule type" value="Genomic_DNA"/>
</dbReference>
<dbReference type="PANTHER" id="PTHR13627">
    <property type="entry name" value="FUKUTIN RELATED PROTEIN"/>
    <property type="match status" value="1"/>
</dbReference>
<dbReference type="InterPro" id="IPR052613">
    <property type="entry name" value="LicD_transferase"/>
</dbReference>
<gene>
    <name evidence="3" type="ORF">BJY17_001259</name>
</gene>
<comment type="caution">
    <text evidence="3">The sequence shown here is derived from an EMBL/GenBank/DDBJ whole genome shotgun (WGS) entry which is preliminary data.</text>
</comment>
<dbReference type="InterPro" id="IPR029063">
    <property type="entry name" value="SAM-dependent_MTases_sf"/>
</dbReference>
<evidence type="ECO:0000259" key="1">
    <source>
        <dbReference type="Pfam" id="PF04991"/>
    </source>
</evidence>
<evidence type="ECO:0000313" key="4">
    <source>
        <dbReference type="Proteomes" id="UP000549066"/>
    </source>
</evidence>
<dbReference type="InterPro" id="IPR007074">
    <property type="entry name" value="LicD/FKTN/FKRP_NTP_transf"/>
</dbReference>
<dbReference type="Proteomes" id="UP000549066">
    <property type="component" value="Unassembled WGS sequence"/>
</dbReference>
<evidence type="ECO:0000313" key="3">
    <source>
        <dbReference type="EMBL" id="NYG20512.1"/>
    </source>
</evidence>
<dbReference type="CDD" id="cd02440">
    <property type="entry name" value="AdoMet_MTases"/>
    <property type="match status" value="1"/>
</dbReference>
<proteinExistence type="predicted"/>
<dbReference type="RefSeq" id="WP_179550621.1">
    <property type="nucleotide sequence ID" value="NZ_JACCFI010000001.1"/>
</dbReference>
<dbReference type="AlphaFoldDB" id="A0A852WQQ5"/>
<dbReference type="Pfam" id="PF04991">
    <property type="entry name" value="LicD"/>
    <property type="match status" value="1"/>
</dbReference>
<organism evidence="3 4">
    <name type="scientific">Agromyces hippuratus</name>
    <dbReference type="NCBI Taxonomy" id="286438"/>
    <lineage>
        <taxon>Bacteria</taxon>
        <taxon>Bacillati</taxon>
        <taxon>Actinomycetota</taxon>
        <taxon>Actinomycetes</taxon>
        <taxon>Micrococcales</taxon>
        <taxon>Microbacteriaceae</taxon>
        <taxon>Agromyces</taxon>
    </lineage>
</organism>
<dbReference type="SUPFAM" id="SSF53335">
    <property type="entry name" value="S-adenosyl-L-methionine-dependent methyltransferases"/>
    <property type="match status" value="1"/>
</dbReference>
<dbReference type="InterPro" id="IPR025714">
    <property type="entry name" value="Methyltranfer_dom"/>
</dbReference>
<evidence type="ECO:0000259" key="2">
    <source>
        <dbReference type="Pfam" id="PF13847"/>
    </source>
</evidence>
<reference evidence="3 4" key="1">
    <citation type="submission" date="2020-07" db="EMBL/GenBank/DDBJ databases">
        <title>Sequencing the genomes of 1000 actinobacteria strains.</title>
        <authorList>
            <person name="Klenk H.-P."/>
        </authorList>
    </citation>
    <scope>NUCLEOTIDE SEQUENCE [LARGE SCALE GENOMIC DNA]</scope>
    <source>
        <strain evidence="3 4">DSM 8598</strain>
    </source>
</reference>
<accession>A0A852WQQ5</accession>
<keyword evidence="4" id="KW-1185">Reference proteome</keyword>
<keyword evidence="3" id="KW-0808">Transferase</keyword>
<sequence length="513" mass="57661">MSSSKRVLRIDPALLEGVGTIDVLFDGRRVWSVGTDDIPEGRLVWPKTMRSYFDGRTEVSIRDSANSEELVTTELRFGRSERRIELRDAAGRPLAMNKWQRLGPVFEGGNVELRERLLENARSLVALLEREAFDVYIVGGSLLGYMRTGGLLPHDDDIDLAFLSKHSHPADIALDSYRMESALARAGMTVVRHSLTHLEIDFFDDQGHVEHYVDIFTGYFRDGLYCQPFALRGPEVTPADLLPVQRVEVDGVTLPAPKRPEAWLEYAYGPNWLVPDPSFVFNTSQWTRRRFENNFGVYNRARVYWEKRYLSLDGVQPKAPDEAGVVAWAEALPDGAAVLDLGCGTGESTNLIASTGRRVMGIDFSHEALSIASKNAVPGATFAYTNVNDRHALFALGASMLATGEVWHVRIADVIHGLTLANRQALFEFLELVLRGGAVAWGTTYTDLPAWYERGDPTSWHYPEEWFEDELSKHALSVEFVSNGRQETQRGRRDQVEFFVRSTRTSTTDNGDR</sequence>
<keyword evidence="3" id="KW-0489">Methyltransferase</keyword>
<feature type="domain" description="Methyltransferase" evidence="2">
    <location>
        <begin position="334"/>
        <end position="376"/>
    </location>
</feature>
<dbReference type="GO" id="GO:0008168">
    <property type="term" value="F:methyltransferase activity"/>
    <property type="evidence" value="ECO:0007669"/>
    <property type="project" value="UniProtKB-KW"/>
</dbReference>
<dbReference type="GO" id="GO:0009100">
    <property type="term" value="P:glycoprotein metabolic process"/>
    <property type="evidence" value="ECO:0007669"/>
    <property type="project" value="UniProtKB-ARBA"/>
</dbReference>
<dbReference type="Pfam" id="PF13847">
    <property type="entry name" value="Methyltransf_31"/>
    <property type="match status" value="1"/>
</dbReference>
<protein>
    <submittedName>
        <fullName evidence="3">SAM-dependent methyltransferase</fullName>
    </submittedName>
</protein>
<feature type="domain" description="LicD/FKTN/FKRP nucleotidyltransferase" evidence="1">
    <location>
        <begin position="135"/>
        <end position="166"/>
    </location>
</feature>